<keyword evidence="2" id="KW-0677">Repeat</keyword>
<proteinExistence type="predicted"/>
<protein>
    <submittedName>
        <fullName evidence="4">Uncharacterized protein</fullName>
    </submittedName>
</protein>
<dbReference type="InterPro" id="IPR032675">
    <property type="entry name" value="LRR_dom_sf"/>
</dbReference>
<dbReference type="Proteomes" id="UP001107558">
    <property type="component" value="Chromosome 4"/>
</dbReference>
<dbReference type="InterPro" id="IPR001611">
    <property type="entry name" value="Leu-rich_rpt"/>
</dbReference>
<dbReference type="EMBL" id="JADBJN010000004">
    <property type="protein sequence ID" value="KAG5668064.1"/>
    <property type="molecule type" value="Genomic_DNA"/>
</dbReference>
<comment type="caution">
    <text evidence="4">The sequence shown here is derived from an EMBL/GenBank/DDBJ whole genome shotgun (WGS) entry which is preliminary data.</text>
</comment>
<evidence type="ECO:0000313" key="5">
    <source>
        <dbReference type="Proteomes" id="UP001107558"/>
    </source>
</evidence>
<dbReference type="OrthoDB" id="7783855at2759"/>
<sequence>MKFLMIVFFIIFNVLFTTAEMIQCYYRVEKNYRYIDGNFNECEVRITEYSRNRYATIEGAENANKRFAAGMTNDDIQSLNIDDNYSIKQFPTEVSNVFGKLILIRIRNPNINKLSNEDLKEFPKLKSLRITGAFLKTIEENLFANNPELEVVDFSWNLINQIDPRTFSNLNNLRVLELIKNKCEILNTAETRDEVEELVKEIESGKCQAVQI</sequence>
<keyword evidence="5" id="KW-1185">Reference proteome</keyword>
<evidence type="ECO:0000256" key="3">
    <source>
        <dbReference type="SAM" id="SignalP"/>
    </source>
</evidence>
<reference evidence="4" key="1">
    <citation type="submission" date="2021-03" db="EMBL/GenBank/DDBJ databases">
        <title>Chromosome level genome of the anhydrobiotic midge Polypedilum vanderplanki.</title>
        <authorList>
            <person name="Yoshida Y."/>
            <person name="Kikawada T."/>
            <person name="Gusev O."/>
        </authorList>
    </citation>
    <scope>NUCLEOTIDE SEQUENCE</scope>
    <source>
        <strain evidence="4">NIAS01</strain>
        <tissue evidence="4">Whole body or cell culture</tissue>
    </source>
</reference>
<keyword evidence="3" id="KW-0732">Signal</keyword>
<dbReference type="SUPFAM" id="SSF52058">
    <property type="entry name" value="L domain-like"/>
    <property type="match status" value="1"/>
</dbReference>
<dbReference type="Pfam" id="PF13855">
    <property type="entry name" value="LRR_8"/>
    <property type="match status" value="1"/>
</dbReference>
<name>A0A9J6BEN1_POLVA</name>
<accession>A0A9J6BEN1</accession>
<feature type="chain" id="PRO_5039949503" evidence="3">
    <location>
        <begin position="20"/>
        <end position="212"/>
    </location>
</feature>
<dbReference type="Gene3D" id="3.80.10.10">
    <property type="entry name" value="Ribonuclease Inhibitor"/>
    <property type="match status" value="1"/>
</dbReference>
<dbReference type="PANTHER" id="PTHR24366">
    <property type="entry name" value="IG(IMMUNOGLOBULIN) AND LRR(LEUCINE RICH REPEAT) DOMAINS"/>
    <property type="match status" value="1"/>
</dbReference>
<feature type="signal peptide" evidence="3">
    <location>
        <begin position="1"/>
        <end position="19"/>
    </location>
</feature>
<organism evidence="4 5">
    <name type="scientific">Polypedilum vanderplanki</name>
    <name type="common">Sleeping chironomid midge</name>
    <dbReference type="NCBI Taxonomy" id="319348"/>
    <lineage>
        <taxon>Eukaryota</taxon>
        <taxon>Metazoa</taxon>
        <taxon>Ecdysozoa</taxon>
        <taxon>Arthropoda</taxon>
        <taxon>Hexapoda</taxon>
        <taxon>Insecta</taxon>
        <taxon>Pterygota</taxon>
        <taxon>Neoptera</taxon>
        <taxon>Endopterygota</taxon>
        <taxon>Diptera</taxon>
        <taxon>Nematocera</taxon>
        <taxon>Chironomoidea</taxon>
        <taxon>Chironomidae</taxon>
        <taxon>Chironominae</taxon>
        <taxon>Polypedilum</taxon>
        <taxon>Polypedilum</taxon>
    </lineage>
</organism>
<gene>
    <name evidence="4" type="ORF">PVAND_016020</name>
</gene>
<dbReference type="AlphaFoldDB" id="A0A9J6BEN1"/>
<evidence type="ECO:0000313" key="4">
    <source>
        <dbReference type="EMBL" id="KAG5668064.1"/>
    </source>
</evidence>
<keyword evidence="1" id="KW-0433">Leucine-rich repeat</keyword>
<evidence type="ECO:0000256" key="2">
    <source>
        <dbReference type="ARBA" id="ARBA00022737"/>
    </source>
</evidence>
<evidence type="ECO:0000256" key="1">
    <source>
        <dbReference type="ARBA" id="ARBA00022614"/>
    </source>
</evidence>